<proteinExistence type="predicted"/>
<feature type="compositionally biased region" description="Low complexity" evidence="2">
    <location>
        <begin position="110"/>
        <end position="150"/>
    </location>
</feature>
<sequence length="256" mass="26504">MKFSSVLVSAILANLVASAPIKTVIVTAYTTVLVDSKGNTQYETAAAPAPTSTSATAPAAATPVQTVAQETTEAESPVAKAAETTANGNLFDSFKSWLNPAETTSTVAPTTSQLAETTTTSAPAPVETTPTTTSTSAPAQTSSSSSTQPTGSLQSGEGTYYSTGLGSCGITSSDTDYIIAVSHELYDKYTVGGNPNNNSLCGKKIRAFYNGNSVDVTVVDRCEGCAYNDLDFSPSAFDQLASQSLGRIDITWEWLD</sequence>
<feature type="chain" id="PRO_5016958811" evidence="3">
    <location>
        <begin position="19"/>
        <end position="256"/>
    </location>
</feature>
<dbReference type="OrthoDB" id="623670at2759"/>
<dbReference type="PANTHER" id="PTHR31836">
    <property type="match status" value="1"/>
</dbReference>
<protein>
    <submittedName>
        <fullName evidence="5">Papain inhibitor</fullName>
    </submittedName>
</protein>
<feature type="signal peptide" evidence="3">
    <location>
        <begin position="1"/>
        <end position="18"/>
    </location>
</feature>
<dbReference type="InterPro" id="IPR009009">
    <property type="entry name" value="RlpA-like_DPBB"/>
</dbReference>
<keyword evidence="6" id="KW-1185">Reference proteome</keyword>
<feature type="domain" description="RlpA-like protein double-psi beta-barrel" evidence="4">
    <location>
        <begin position="198"/>
        <end position="251"/>
    </location>
</feature>
<evidence type="ECO:0000256" key="2">
    <source>
        <dbReference type="SAM" id="MobiDB-lite"/>
    </source>
</evidence>
<accession>A0A367Y2D1</accession>
<keyword evidence="1 3" id="KW-0732">Signal</keyword>
<organism evidence="5 6">
    <name type="scientific">Candida viswanathii</name>
    <dbReference type="NCBI Taxonomy" id="5486"/>
    <lineage>
        <taxon>Eukaryota</taxon>
        <taxon>Fungi</taxon>
        <taxon>Dikarya</taxon>
        <taxon>Ascomycota</taxon>
        <taxon>Saccharomycotina</taxon>
        <taxon>Pichiomycetes</taxon>
        <taxon>Debaryomycetaceae</taxon>
        <taxon>Candida/Lodderomyces clade</taxon>
        <taxon>Candida</taxon>
    </lineage>
</organism>
<dbReference type="SUPFAM" id="SSF50685">
    <property type="entry name" value="Barwin-like endoglucanases"/>
    <property type="match status" value="1"/>
</dbReference>
<evidence type="ECO:0000259" key="4">
    <source>
        <dbReference type="Pfam" id="PF03330"/>
    </source>
</evidence>
<dbReference type="EMBL" id="QLNQ01000027">
    <property type="protein sequence ID" value="RCK59212.1"/>
    <property type="molecule type" value="Genomic_DNA"/>
</dbReference>
<reference evidence="5 6" key="1">
    <citation type="submission" date="2018-06" db="EMBL/GenBank/DDBJ databases">
        <title>Whole genome sequencing of Candida tropicalis (genome annotated by CSBL at Korea University).</title>
        <authorList>
            <person name="Ahn J."/>
        </authorList>
    </citation>
    <scope>NUCLEOTIDE SEQUENCE [LARGE SCALE GENOMIC DNA]</scope>
    <source>
        <strain evidence="5 6">ATCC 20962</strain>
    </source>
</reference>
<evidence type="ECO:0000256" key="1">
    <source>
        <dbReference type="ARBA" id="ARBA00022729"/>
    </source>
</evidence>
<evidence type="ECO:0000256" key="3">
    <source>
        <dbReference type="SAM" id="SignalP"/>
    </source>
</evidence>
<dbReference type="InterPro" id="IPR051477">
    <property type="entry name" value="Expansin_CellWall"/>
</dbReference>
<dbReference type="CDD" id="cd22191">
    <property type="entry name" value="DPBB_RlpA_EXP_N-like"/>
    <property type="match status" value="1"/>
</dbReference>
<dbReference type="PANTHER" id="PTHR31836:SF28">
    <property type="entry name" value="SRCR DOMAIN-CONTAINING PROTEIN-RELATED"/>
    <property type="match status" value="1"/>
</dbReference>
<dbReference type="Proteomes" id="UP000253472">
    <property type="component" value="Unassembled WGS sequence"/>
</dbReference>
<dbReference type="Pfam" id="PF03330">
    <property type="entry name" value="DPBB_1"/>
    <property type="match status" value="1"/>
</dbReference>
<dbReference type="AlphaFoldDB" id="A0A367Y2D1"/>
<comment type="caution">
    <text evidence="5">The sequence shown here is derived from an EMBL/GenBank/DDBJ whole genome shotgun (WGS) entry which is preliminary data.</text>
</comment>
<dbReference type="STRING" id="5486.A0A367Y2D1"/>
<dbReference type="Gene3D" id="2.40.40.10">
    <property type="entry name" value="RlpA-like domain"/>
    <property type="match status" value="1"/>
</dbReference>
<name>A0A367Y2D1_9ASCO</name>
<dbReference type="InterPro" id="IPR036908">
    <property type="entry name" value="RlpA-like_sf"/>
</dbReference>
<feature type="region of interest" description="Disordered" evidence="2">
    <location>
        <begin position="103"/>
        <end position="156"/>
    </location>
</feature>
<evidence type="ECO:0000313" key="5">
    <source>
        <dbReference type="EMBL" id="RCK59212.1"/>
    </source>
</evidence>
<evidence type="ECO:0000313" key="6">
    <source>
        <dbReference type="Proteomes" id="UP000253472"/>
    </source>
</evidence>
<gene>
    <name evidence="5" type="primary">pi</name>
    <name evidence="5" type="ORF">Cantr_07070</name>
</gene>